<keyword evidence="3" id="KW-1185">Reference proteome</keyword>
<dbReference type="EMBL" id="JBBEGM010000007">
    <property type="protein sequence ID" value="MEJ2863017.1"/>
    <property type="molecule type" value="Genomic_DNA"/>
</dbReference>
<dbReference type="PANTHER" id="PTHR28139">
    <property type="entry name" value="UPF0768 PROTEIN YBL029C-A"/>
    <property type="match status" value="1"/>
</dbReference>
<gene>
    <name evidence="2" type="ORF">WCD58_17750</name>
</gene>
<dbReference type="RefSeq" id="WP_337704382.1">
    <property type="nucleotide sequence ID" value="NZ_JBBEGM010000007.1"/>
</dbReference>
<evidence type="ECO:0000313" key="2">
    <source>
        <dbReference type="EMBL" id="MEJ2863017.1"/>
    </source>
</evidence>
<organism evidence="2 3">
    <name type="scientific">Actinomycetospora flava</name>
    <dbReference type="NCBI Taxonomy" id="3129232"/>
    <lineage>
        <taxon>Bacteria</taxon>
        <taxon>Bacillati</taxon>
        <taxon>Actinomycetota</taxon>
        <taxon>Actinomycetes</taxon>
        <taxon>Pseudonocardiales</taxon>
        <taxon>Pseudonocardiaceae</taxon>
        <taxon>Actinomycetospora</taxon>
    </lineage>
</organism>
<feature type="compositionally biased region" description="Pro residues" evidence="1">
    <location>
        <begin position="78"/>
        <end position="88"/>
    </location>
</feature>
<evidence type="ECO:0000256" key="1">
    <source>
        <dbReference type="SAM" id="MobiDB-lite"/>
    </source>
</evidence>
<sequence>MIVFGTRRTVTQLALVVLTCANCHRPAANAIIKAVTKFTLFFIPLFPVRVRHATQCTACGFLMWVDEAQAEQLAQGPAAPPAGPPPMPGQYQPYQPYPASPHQGAAPGMPGTAPWTAPQQGGANGNGHASQH</sequence>
<comment type="caution">
    <text evidence="2">The sequence shown here is derived from an EMBL/GenBank/DDBJ whole genome shotgun (WGS) entry which is preliminary data.</text>
</comment>
<accession>A0ABU8M8R5</accession>
<dbReference type="PANTHER" id="PTHR28139:SF1">
    <property type="entry name" value="UPF0768 PROTEIN YBL029C-A"/>
    <property type="match status" value="1"/>
</dbReference>
<name>A0ABU8M8R5_9PSEU</name>
<reference evidence="2 3" key="1">
    <citation type="submission" date="2024-03" db="EMBL/GenBank/DDBJ databases">
        <title>Actinomycetospora sp. OC33-EN07, a novel actinomycete isolated from wild orchid (Aerides multiflora).</title>
        <authorList>
            <person name="Suriyachadkun C."/>
        </authorList>
    </citation>
    <scope>NUCLEOTIDE SEQUENCE [LARGE SCALE GENOMIC DNA]</scope>
    <source>
        <strain evidence="2 3">OC33-EN07</strain>
    </source>
</reference>
<proteinExistence type="predicted"/>
<protein>
    <submittedName>
        <fullName evidence="2">Zinc-ribbon domain-containing protein</fullName>
    </submittedName>
</protein>
<feature type="compositionally biased region" description="Polar residues" evidence="1">
    <location>
        <begin position="117"/>
        <end position="132"/>
    </location>
</feature>
<feature type="region of interest" description="Disordered" evidence="1">
    <location>
        <begin position="73"/>
        <end position="132"/>
    </location>
</feature>
<evidence type="ECO:0000313" key="3">
    <source>
        <dbReference type="Proteomes" id="UP001369736"/>
    </source>
</evidence>
<dbReference type="Proteomes" id="UP001369736">
    <property type="component" value="Unassembled WGS sequence"/>
</dbReference>